<dbReference type="Proteomes" id="UP000184339">
    <property type="component" value="Unassembled WGS sequence"/>
</dbReference>
<keyword evidence="3" id="KW-1185">Reference proteome</keyword>
<reference evidence="3" key="1">
    <citation type="submission" date="2016-11" db="EMBL/GenBank/DDBJ databases">
        <authorList>
            <person name="Varghese N."/>
            <person name="Submissions S."/>
        </authorList>
    </citation>
    <scope>NUCLEOTIDE SEQUENCE [LARGE SCALE GENOMIC DNA]</scope>
    <source>
        <strain evidence="3">Sac-22</strain>
    </source>
</reference>
<sequence>MEPPRTQTTHPSKEAVRRLLQQRRDAHTPPPTPERIREELGWRLLKHYNLYEA</sequence>
<accession>A0A1M7L7R0</accession>
<dbReference type="RefSeq" id="WP_167544258.1">
    <property type="nucleotide sequence ID" value="NZ_FRCX01000002.1"/>
</dbReference>
<name>A0A1M7L7R0_9BURK</name>
<organism evidence="2 3">
    <name type="scientific">Duganella sacchari</name>
    <dbReference type="NCBI Taxonomy" id="551987"/>
    <lineage>
        <taxon>Bacteria</taxon>
        <taxon>Pseudomonadati</taxon>
        <taxon>Pseudomonadota</taxon>
        <taxon>Betaproteobacteria</taxon>
        <taxon>Burkholderiales</taxon>
        <taxon>Oxalobacteraceae</taxon>
        <taxon>Telluria group</taxon>
        <taxon>Duganella</taxon>
    </lineage>
</organism>
<dbReference type="EMBL" id="FRCX01000002">
    <property type="protein sequence ID" value="SHM73940.1"/>
    <property type="molecule type" value="Genomic_DNA"/>
</dbReference>
<evidence type="ECO:0000313" key="3">
    <source>
        <dbReference type="Proteomes" id="UP000184339"/>
    </source>
</evidence>
<gene>
    <name evidence="2" type="ORF">SAMN05192549_102367</name>
</gene>
<feature type="compositionally biased region" description="Polar residues" evidence="1">
    <location>
        <begin position="1"/>
        <end position="10"/>
    </location>
</feature>
<evidence type="ECO:0000313" key="2">
    <source>
        <dbReference type="EMBL" id="SHM73940.1"/>
    </source>
</evidence>
<protein>
    <submittedName>
        <fullName evidence="2">Uncharacterized protein</fullName>
    </submittedName>
</protein>
<feature type="compositionally biased region" description="Basic and acidic residues" evidence="1">
    <location>
        <begin position="11"/>
        <end position="27"/>
    </location>
</feature>
<dbReference type="AlphaFoldDB" id="A0A1M7L7R0"/>
<feature type="region of interest" description="Disordered" evidence="1">
    <location>
        <begin position="1"/>
        <end position="35"/>
    </location>
</feature>
<proteinExistence type="predicted"/>
<evidence type="ECO:0000256" key="1">
    <source>
        <dbReference type="SAM" id="MobiDB-lite"/>
    </source>
</evidence>